<keyword evidence="9" id="KW-1185">Reference proteome</keyword>
<evidence type="ECO:0000256" key="4">
    <source>
        <dbReference type="ARBA" id="ARBA00022490"/>
    </source>
</evidence>
<protein>
    <recommendedName>
        <fullName evidence="3 5">Regulatory protein RecX</fullName>
    </recommendedName>
</protein>
<dbReference type="Proteomes" id="UP000184088">
    <property type="component" value="Unassembled WGS sequence"/>
</dbReference>
<proteinExistence type="inferred from homology"/>
<accession>A0A1M4YBW1</accession>
<evidence type="ECO:0000256" key="1">
    <source>
        <dbReference type="ARBA" id="ARBA00004496"/>
    </source>
</evidence>
<dbReference type="InterPro" id="IPR053926">
    <property type="entry name" value="RecX_HTH_1st"/>
</dbReference>
<dbReference type="PANTHER" id="PTHR33602:SF1">
    <property type="entry name" value="REGULATORY PROTEIN RECX FAMILY PROTEIN"/>
    <property type="match status" value="1"/>
</dbReference>
<dbReference type="HAMAP" id="MF_01114">
    <property type="entry name" value="RecX"/>
    <property type="match status" value="1"/>
</dbReference>
<feature type="domain" description="RecX second three-helical" evidence="6">
    <location>
        <begin position="54"/>
        <end position="93"/>
    </location>
</feature>
<dbReference type="InterPro" id="IPR053924">
    <property type="entry name" value="RecX_HTH_2nd"/>
</dbReference>
<dbReference type="InterPro" id="IPR036388">
    <property type="entry name" value="WH-like_DNA-bd_sf"/>
</dbReference>
<name>A0A1M4YBW1_9THEO</name>
<evidence type="ECO:0000259" key="7">
    <source>
        <dbReference type="Pfam" id="PF21982"/>
    </source>
</evidence>
<dbReference type="PANTHER" id="PTHR33602">
    <property type="entry name" value="REGULATORY PROTEIN RECX FAMILY PROTEIN"/>
    <property type="match status" value="1"/>
</dbReference>
<sequence length="144" mass="17926">MEDCLKEIFDLSLRYLMHRMRTKREMVDYLKKHLYDSEVIDQCISMLCAYNYIDDEEYCKHYIEYSKEKLKSMKQIYYELMQKGVDKHIITKYLIDYDENEIIFKLLNKKSLWERYRDEHKIINYLLRKGFQYENIKKVLKEAT</sequence>
<dbReference type="GO" id="GO:0006282">
    <property type="term" value="P:regulation of DNA repair"/>
    <property type="evidence" value="ECO:0007669"/>
    <property type="project" value="UniProtKB-UniRule"/>
</dbReference>
<evidence type="ECO:0000256" key="2">
    <source>
        <dbReference type="ARBA" id="ARBA00009695"/>
    </source>
</evidence>
<dbReference type="Pfam" id="PF02631">
    <property type="entry name" value="RecX_HTH2"/>
    <property type="match status" value="1"/>
</dbReference>
<dbReference type="RefSeq" id="WP_073342724.1">
    <property type="nucleotide sequence ID" value="NZ_FQVH01000010.1"/>
</dbReference>
<dbReference type="OrthoDB" id="9804967at2"/>
<feature type="domain" description="RecX first three-helical" evidence="7">
    <location>
        <begin position="10"/>
        <end position="45"/>
    </location>
</feature>
<comment type="similarity">
    <text evidence="2 5">Belongs to the RecX family.</text>
</comment>
<gene>
    <name evidence="5" type="primary">recX</name>
    <name evidence="8" type="ORF">SAMN02746089_01192</name>
</gene>
<organism evidence="8 9">
    <name type="scientific">Caldanaerobius fijiensis DSM 17918</name>
    <dbReference type="NCBI Taxonomy" id="1121256"/>
    <lineage>
        <taxon>Bacteria</taxon>
        <taxon>Bacillati</taxon>
        <taxon>Bacillota</taxon>
        <taxon>Clostridia</taxon>
        <taxon>Thermoanaerobacterales</taxon>
        <taxon>Thermoanaerobacteraceae</taxon>
        <taxon>Caldanaerobius</taxon>
    </lineage>
</organism>
<dbReference type="STRING" id="1121256.SAMN02746089_01192"/>
<evidence type="ECO:0000256" key="5">
    <source>
        <dbReference type="HAMAP-Rule" id="MF_01114"/>
    </source>
</evidence>
<dbReference type="EMBL" id="FQVH01000010">
    <property type="protein sequence ID" value="SHF03225.1"/>
    <property type="molecule type" value="Genomic_DNA"/>
</dbReference>
<evidence type="ECO:0000259" key="6">
    <source>
        <dbReference type="Pfam" id="PF02631"/>
    </source>
</evidence>
<evidence type="ECO:0000313" key="9">
    <source>
        <dbReference type="Proteomes" id="UP000184088"/>
    </source>
</evidence>
<keyword evidence="4 5" id="KW-0963">Cytoplasm</keyword>
<dbReference type="Gene3D" id="1.10.10.10">
    <property type="entry name" value="Winged helix-like DNA-binding domain superfamily/Winged helix DNA-binding domain"/>
    <property type="match status" value="3"/>
</dbReference>
<comment type="function">
    <text evidence="5">Modulates RecA activity.</text>
</comment>
<dbReference type="InterPro" id="IPR003783">
    <property type="entry name" value="Regulatory_RecX"/>
</dbReference>
<dbReference type="Pfam" id="PF21982">
    <property type="entry name" value="RecX_HTH1"/>
    <property type="match status" value="1"/>
</dbReference>
<reference evidence="8 9" key="1">
    <citation type="submission" date="2016-11" db="EMBL/GenBank/DDBJ databases">
        <authorList>
            <person name="Jaros S."/>
            <person name="Januszkiewicz K."/>
            <person name="Wedrychowicz H."/>
        </authorList>
    </citation>
    <scope>NUCLEOTIDE SEQUENCE [LARGE SCALE GENOMIC DNA]</scope>
    <source>
        <strain evidence="8 9">DSM 17918</strain>
    </source>
</reference>
<evidence type="ECO:0000256" key="3">
    <source>
        <dbReference type="ARBA" id="ARBA00018111"/>
    </source>
</evidence>
<comment type="subcellular location">
    <subcellularLocation>
        <location evidence="1 5">Cytoplasm</location>
    </subcellularLocation>
</comment>
<evidence type="ECO:0000313" key="8">
    <source>
        <dbReference type="EMBL" id="SHF03225.1"/>
    </source>
</evidence>
<dbReference type="GO" id="GO:0005737">
    <property type="term" value="C:cytoplasm"/>
    <property type="evidence" value="ECO:0007669"/>
    <property type="project" value="UniProtKB-SubCell"/>
</dbReference>
<dbReference type="AlphaFoldDB" id="A0A1M4YBW1"/>